<dbReference type="GO" id="GO:0015035">
    <property type="term" value="F:protein-disulfide reductase activity"/>
    <property type="evidence" value="ECO:0007669"/>
    <property type="project" value="InterPro"/>
</dbReference>
<keyword evidence="3 6" id="KW-0812">Transmembrane</keyword>
<dbReference type="EMBL" id="AUZZ01003764">
    <property type="protein sequence ID" value="EQD56047.1"/>
    <property type="molecule type" value="Genomic_DNA"/>
</dbReference>
<dbReference type="AlphaFoldDB" id="T1AFW9"/>
<reference evidence="7" key="2">
    <citation type="journal article" date="2014" name="ISME J.">
        <title>Microbial stratification in low pH oxic and suboxic macroscopic growths along an acid mine drainage.</title>
        <authorList>
            <person name="Mendez-Garcia C."/>
            <person name="Mesa V."/>
            <person name="Sprenger R.R."/>
            <person name="Richter M."/>
            <person name="Diez M.S."/>
            <person name="Solano J."/>
            <person name="Bargiela R."/>
            <person name="Golyshina O.V."/>
            <person name="Manteca A."/>
            <person name="Ramos J.L."/>
            <person name="Gallego J.R."/>
            <person name="Llorente I."/>
            <person name="Martins Dos Santos V.A."/>
            <person name="Jensen O.N."/>
            <person name="Pelaez A.I."/>
            <person name="Sanchez J."/>
            <person name="Ferrer M."/>
        </authorList>
    </citation>
    <scope>NUCLEOTIDE SEQUENCE</scope>
</reference>
<evidence type="ECO:0000256" key="5">
    <source>
        <dbReference type="ARBA" id="ARBA00023136"/>
    </source>
</evidence>
<gene>
    <name evidence="7" type="ORF">B2A_05421</name>
</gene>
<evidence type="ECO:0000256" key="3">
    <source>
        <dbReference type="ARBA" id="ARBA00022692"/>
    </source>
</evidence>
<dbReference type="GO" id="GO:0005886">
    <property type="term" value="C:plasma membrane"/>
    <property type="evidence" value="ECO:0007669"/>
    <property type="project" value="UniProtKB-SubCell"/>
</dbReference>
<dbReference type="PANTHER" id="PTHR36570">
    <property type="entry name" value="DISULFIDE BOND FORMATION PROTEIN B"/>
    <property type="match status" value="1"/>
</dbReference>
<dbReference type="SUPFAM" id="SSF158442">
    <property type="entry name" value="DsbB-like"/>
    <property type="match status" value="1"/>
</dbReference>
<evidence type="ECO:0000256" key="1">
    <source>
        <dbReference type="ARBA" id="ARBA00004651"/>
    </source>
</evidence>
<dbReference type="InterPro" id="IPR050183">
    <property type="entry name" value="DsbB"/>
</dbReference>
<comment type="caution">
    <text evidence="7">The sequence shown here is derived from an EMBL/GenBank/DDBJ whole genome shotgun (WGS) entry which is preliminary data.</text>
</comment>
<evidence type="ECO:0000313" key="7">
    <source>
        <dbReference type="EMBL" id="EQD56047.1"/>
    </source>
</evidence>
<comment type="subcellular location">
    <subcellularLocation>
        <location evidence="1">Cell membrane</location>
        <topology evidence="1">Multi-pass membrane protein</topology>
    </subcellularLocation>
</comment>
<evidence type="ECO:0000256" key="6">
    <source>
        <dbReference type="SAM" id="Phobius"/>
    </source>
</evidence>
<reference evidence="7" key="1">
    <citation type="submission" date="2013-08" db="EMBL/GenBank/DDBJ databases">
        <authorList>
            <person name="Mendez C."/>
            <person name="Richter M."/>
            <person name="Ferrer M."/>
            <person name="Sanchez J."/>
        </authorList>
    </citation>
    <scope>NUCLEOTIDE SEQUENCE</scope>
</reference>
<dbReference type="PANTHER" id="PTHR36570:SF3">
    <property type="entry name" value="DISULFIDE BOND FORMATION PROTEIN B"/>
    <property type="match status" value="1"/>
</dbReference>
<protein>
    <submittedName>
        <fullName evidence="7">Disulfide bond formation protein B</fullName>
    </submittedName>
</protein>
<dbReference type="InterPro" id="IPR023380">
    <property type="entry name" value="DsbB-like_sf"/>
</dbReference>
<dbReference type="Gene3D" id="1.20.1550.10">
    <property type="entry name" value="DsbB-like"/>
    <property type="match status" value="1"/>
</dbReference>
<evidence type="ECO:0000256" key="4">
    <source>
        <dbReference type="ARBA" id="ARBA00022989"/>
    </source>
</evidence>
<dbReference type="GO" id="GO:0006457">
    <property type="term" value="P:protein folding"/>
    <property type="evidence" value="ECO:0007669"/>
    <property type="project" value="InterPro"/>
</dbReference>
<accession>T1AFW9</accession>
<dbReference type="InterPro" id="IPR003752">
    <property type="entry name" value="DiS_bond_form_DsbB/BdbC"/>
</dbReference>
<sequence>MMFLLGALHAPRARGRWIYTLLVTVAAVLGAGVAARQLWLQMQPPNPFGSCGAPLNYMIDNLPLTAVVRKIFIGSGDCALIDWRFMGMPMPFWTLLWYVLLGVWALLAVRARK</sequence>
<evidence type="ECO:0000256" key="2">
    <source>
        <dbReference type="ARBA" id="ARBA00022475"/>
    </source>
</evidence>
<keyword evidence="2" id="KW-1003">Cell membrane</keyword>
<feature type="transmembrane region" description="Helical" evidence="6">
    <location>
        <begin position="90"/>
        <end position="109"/>
    </location>
</feature>
<keyword evidence="5 6" id="KW-0472">Membrane</keyword>
<keyword evidence="4 6" id="KW-1133">Transmembrane helix</keyword>
<name>T1AFW9_9ZZZZ</name>
<organism evidence="7">
    <name type="scientific">mine drainage metagenome</name>
    <dbReference type="NCBI Taxonomy" id="410659"/>
    <lineage>
        <taxon>unclassified sequences</taxon>
        <taxon>metagenomes</taxon>
        <taxon>ecological metagenomes</taxon>
    </lineage>
</organism>
<dbReference type="Pfam" id="PF02600">
    <property type="entry name" value="DsbB"/>
    <property type="match status" value="1"/>
</dbReference>
<proteinExistence type="predicted"/>